<dbReference type="RefSeq" id="WP_382171620.1">
    <property type="nucleotide sequence ID" value="NZ_JBHRXX010000002.1"/>
</dbReference>
<dbReference type="Gene3D" id="3.20.20.370">
    <property type="entry name" value="Glycoside hydrolase/deacetylase"/>
    <property type="match status" value="1"/>
</dbReference>
<dbReference type="Pfam" id="PF01522">
    <property type="entry name" value="Polysacc_deac_1"/>
    <property type="match status" value="1"/>
</dbReference>
<dbReference type="Proteomes" id="UP001595729">
    <property type="component" value="Unassembled WGS sequence"/>
</dbReference>
<dbReference type="PANTHER" id="PTHR43123:SF1">
    <property type="entry name" value="POLYSACCHARIDE DEACETYLASE-RELATED"/>
    <property type="match status" value="1"/>
</dbReference>
<dbReference type="PANTHER" id="PTHR43123">
    <property type="entry name" value="POLYSACCHARIDE DEACETYLASE-RELATED"/>
    <property type="match status" value="1"/>
</dbReference>
<comment type="caution">
    <text evidence="2">The sequence shown here is derived from an EMBL/GenBank/DDBJ whole genome shotgun (WGS) entry which is preliminary data.</text>
</comment>
<name>A0ABV7W0I1_9BURK</name>
<feature type="domain" description="NodB homology" evidence="1">
    <location>
        <begin position="51"/>
        <end position="270"/>
    </location>
</feature>
<evidence type="ECO:0000313" key="3">
    <source>
        <dbReference type="Proteomes" id="UP001595729"/>
    </source>
</evidence>
<protein>
    <submittedName>
        <fullName evidence="2">Polysaccharide deacetylase family protein</fullName>
    </submittedName>
</protein>
<proteinExistence type="predicted"/>
<sequence>MAKTSTSRAKGQFWPDGIRLVISVSMQFESGAQSEHNNGSPFPPMDPKYPDLPARTWFEYGVREGVPRMLDLWDKHGVKVTSHMTGQAVERNPALAKEIVQRGHEAAAHGQTWTPHWTISPEEERISYQANIDAVLKATGTRPVGYNAFWLRGTPNTLRILQELGFTYHIDDLSSDEPMTTQINGKPFAIVPYTLRMNDIGRFGAEGPLTAQAFGQELRDEFDQLYLESGVRRRMMSISTHDRIAGTPGRVKVLGEFLAYAKRHPGVVFVRKDQIAQWALSMPNVPSKVY</sequence>
<organism evidence="2 3">
    <name type="scientific">Hydrogenophaga luteola</name>
    <dbReference type="NCBI Taxonomy" id="1591122"/>
    <lineage>
        <taxon>Bacteria</taxon>
        <taxon>Pseudomonadati</taxon>
        <taxon>Pseudomonadota</taxon>
        <taxon>Betaproteobacteria</taxon>
        <taxon>Burkholderiales</taxon>
        <taxon>Comamonadaceae</taxon>
        <taxon>Hydrogenophaga</taxon>
    </lineage>
</organism>
<gene>
    <name evidence="2" type="ORF">ACFOPI_04985</name>
</gene>
<evidence type="ECO:0000313" key="2">
    <source>
        <dbReference type="EMBL" id="MFC3682937.1"/>
    </source>
</evidence>
<evidence type="ECO:0000259" key="1">
    <source>
        <dbReference type="PROSITE" id="PS51677"/>
    </source>
</evidence>
<dbReference type="PROSITE" id="PS51677">
    <property type="entry name" value="NODB"/>
    <property type="match status" value="1"/>
</dbReference>
<dbReference type="InterPro" id="IPR011330">
    <property type="entry name" value="Glyco_hydro/deAcase_b/a-brl"/>
</dbReference>
<reference evidence="3" key="1">
    <citation type="journal article" date="2019" name="Int. J. Syst. Evol. Microbiol.">
        <title>The Global Catalogue of Microorganisms (GCM) 10K type strain sequencing project: providing services to taxonomists for standard genome sequencing and annotation.</title>
        <authorList>
            <consortium name="The Broad Institute Genomics Platform"/>
            <consortium name="The Broad Institute Genome Sequencing Center for Infectious Disease"/>
            <person name="Wu L."/>
            <person name="Ma J."/>
        </authorList>
    </citation>
    <scope>NUCLEOTIDE SEQUENCE [LARGE SCALE GENOMIC DNA]</scope>
    <source>
        <strain evidence="3">KCTC 42501</strain>
    </source>
</reference>
<dbReference type="SUPFAM" id="SSF88713">
    <property type="entry name" value="Glycoside hydrolase/deacetylase"/>
    <property type="match status" value="1"/>
</dbReference>
<dbReference type="InterPro" id="IPR002509">
    <property type="entry name" value="NODB_dom"/>
</dbReference>
<dbReference type="EMBL" id="JBHRXX010000002">
    <property type="protein sequence ID" value="MFC3682937.1"/>
    <property type="molecule type" value="Genomic_DNA"/>
</dbReference>
<keyword evidence="3" id="KW-1185">Reference proteome</keyword>
<accession>A0ABV7W0I1</accession>